<keyword evidence="1" id="KW-0808">Transferase</keyword>
<dbReference type="SMART" id="SM00564">
    <property type="entry name" value="PQQ"/>
    <property type="match status" value="3"/>
</dbReference>
<protein>
    <submittedName>
        <fullName evidence="8">PQQ-binding-like beta-propeller repeat protein</fullName>
    </submittedName>
</protein>
<evidence type="ECO:0000313" key="9">
    <source>
        <dbReference type="Proteomes" id="UP001596523"/>
    </source>
</evidence>
<proteinExistence type="predicted"/>
<evidence type="ECO:0000259" key="7">
    <source>
        <dbReference type="PROSITE" id="PS50011"/>
    </source>
</evidence>
<dbReference type="Gene3D" id="2.130.10.10">
    <property type="entry name" value="YVTN repeat-like/Quinoprotein amine dehydrogenase"/>
    <property type="match status" value="2"/>
</dbReference>
<dbReference type="CDD" id="cd14014">
    <property type="entry name" value="STKc_PknB_like"/>
    <property type="match status" value="1"/>
</dbReference>
<keyword evidence="2 5" id="KW-0547">Nucleotide-binding</keyword>
<dbReference type="InterPro" id="IPR002372">
    <property type="entry name" value="PQQ_rpt_dom"/>
</dbReference>
<sequence>MAQDAQGTGAGHGEAGGAEELPEIPGYRLDGLLGAGGMGHVYLGTSPSGRQVAVKVIRSHLAQQADFRGRFRREVTAARQVSGAFTAPVLDADPDADPPWMATLYVPGTPLDARIKEGPAFTDEELYRLALGLAEALRDIHRAGIVHRDLKPGNVLLADDGPRVIDFGIVRAADADMLTHTGIAVGTPPFMSPEQIRAQKDVGPPSDIFSLGSVMTYAASGHVPFDATDVYAVAYQLVHESPDLDGVPDWLLPVVERCLAKDQSERPDADGLLRLLQDIWAGHAGQPVVTSDSPGTMLLRAPSVPSVPAAPSVTAAPASAVPPAPPAGDAGSAPTPPPRGRWRRVLAVAAAVAAVAGLTGGLLYGLRGDGDPDPKKPDAQGEGSSPGRNGGRPPQQPPGSADYLGTQSGSAAFTFTYRDRPERRPDGWRQWQYTLQNSDCAYAQAARALLCVGDETVLIDAATGEQRWKTGKASSYGQNTPVVARGTAVVNIGEAMVGLRLKDGKEVWRYKTPVLTQRLITDGTNVYAADHSGLVHAVDVATGEKRWTRTARTSPDGGTGHVPALRALDGKVYVFTGTDTDSIGENLATVIDAGSGRRTAEFELGADCTIGTQALMKEDGAAFLYCGAEAGPEGSGGLLRQKLAKGAKALLTPVDAAIGGGQVGAPELAVAPGRVLLVADGELVAVDPVARRELWRKPVPGKGVADAPPVWAGDRIYVATTSAAAAYDAKTGKQVWQHSIPELPDGSEAPVGLDTEPMVAGGVLFAPSTKAGWVSLDTYAK</sequence>
<accession>A0ABW2JI53</accession>
<evidence type="ECO:0000256" key="6">
    <source>
        <dbReference type="SAM" id="MobiDB-lite"/>
    </source>
</evidence>
<dbReference type="EMBL" id="JBHTCF010000005">
    <property type="protein sequence ID" value="MFC7305417.1"/>
    <property type="molecule type" value="Genomic_DNA"/>
</dbReference>
<feature type="binding site" evidence="5">
    <location>
        <position position="55"/>
    </location>
    <ligand>
        <name>ATP</name>
        <dbReference type="ChEBI" id="CHEBI:30616"/>
    </ligand>
</feature>
<dbReference type="RefSeq" id="WP_381830780.1">
    <property type="nucleotide sequence ID" value="NZ_JBHTCF010000005.1"/>
</dbReference>
<feature type="domain" description="Protein kinase" evidence="7">
    <location>
        <begin position="27"/>
        <end position="281"/>
    </location>
</feature>
<evidence type="ECO:0000256" key="1">
    <source>
        <dbReference type="ARBA" id="ARBA00022679"/>
    </source>
</evidence>
<feature type="region of interest" description="Disordered" evidence="6">
    <location>
        <begin position="1"/>
        <end position="21"/>
    </location>
</feature>
<evidence type="ECO:0000256" key="3">
    <source>
        <dbReference type="ARBA" id="ARBA00022777"/>
    </source>
</evidence>
<dbReference type="SMART" id="SM00220">
    <property type="entry name" value="S_TKc"/>
    <property type="match status" value="1"/>
</dbReference>
<dbReference type="InterPro" id="IPR000719">
    <property type="entry name" value="Prot_kinase_dom"/>
</dbReference>
<dbReference type="Pfam" id="PF13360">
    <property type="entry name" value="PQQ_2"/>
    <property type="match status" value="2"/>
</dbReference>
<dbReference type="Gene3D" id="1.10.510.10">
    <property type="entry name" value="Transferase(Phosphotransferase) domain 1"/>
    <property type="match status" value="1"/>
</dbReference>
<feature type="compositionally biased region" description="Basic and acidic residues" evidence="6">
    <location>
        <begin position="368"/>
        <end position="379"/>
    </location>
</feature>
<dbReference type="InterPro" id="IPR008271">
    <property type="entry name" value="Ser/Thr_kinase_AS"/>
</dbReference>
<reference evidence="9" key="1">
    <citation type="journal article" date="2019" name="Int. J. Syst. Evol. Microbiol.">
        <title>The Global Catalogue of Microorganisms (GCM) 10K type strain sequencing project: providing services to taxonomists for standard genome sequencing and annotation.</title>
        <authorList>
            <consortium name="The Broad Institute Genomics Platform"/>
            <consortium name="The Broad Institute Genome Sequencing Center for Infectious Disease"/>
            <person name="Wu L."/>
            <person name="Ma J."/>
        </authorList>
    </citation>
    <scope>NUCLEOTIDE SEQUENCE [LARGE SCALE GENOMIC DNA]</scope>
    <source>
        <strain evidence="9">SYNS20</strain>
    </source>
</reference>
<dbReference type="InterPro" id="IPR018391">
    <property type="entry name" value="PQQ_b-propeller_rpt"/>
</dbReference>
<keyword evidence="9" id="KW-1185">Reference proteome</keyword>
<dbReference type="SUPFAM" id="SSF50998">
    <property type="entry name" value="Quinoprotein alcohol dehydrogenase-like"/>
    <property type="match status" value="1"/>
</dbReference>
<feature type="region of interest" description="Disordered" evidence="6">
    <location>
        <begin position="366"/>
        <end position="405"/>
    </location>
</feature>
<dbReference type="InterPro" id="IPR011047">
    <property type="entry name" value="Quinoprotein_ADH-like_sf"/>
</dbReference>
<dbReference type="Gene3D" id="3.30.200.20">
    <property type="entry name" value="Phosphorylase Kinase, domain 1"/>
    <property type="match status" value="1"/>
</dbReference>
<dbReference type="SUPFAM" id="SSF56112">
    <property type="entry name" value="Protein kinase-like (PK-like)"/>
    <property type="match status" value="1"/>
</dbReference>
<gene>
    <name evidence="8" type="ORF">ACFQVC_14445</name>
</gene>
<evidence type="ECO:0000313" key="8">
    <source>
        <dbReference type="EMBL" id="MFC7305417.1"/>
    </source>
</evidence>
<evidence type="ECO:0000256" key="5">
    <source>
        <dbReference type="PROSITE-ProRule" id="PRU10141"/>
    </source>
</evidence>
<dbReference type="InterPro" id="IPR015943">
    <property type="entry name" value="WD40/YVTN_repeat-like_dom_sf"/>
</dbReference>
<keyword evidence="4 5" id="KW-0067">ATP-binding</keyword>
<dbReference type="Pfam" id="PF00069">
    <property type="entry name" value="Pkinase"/>
    <property type="match status" value="1"/>
</dbReference>
<feature type="compositionally biased region" description="Low complexity" evidence="6">
    <location>
        <begin position="380"/>
        <end position="393"/>
    </location>
</feature>
<keyword evidence="3" id="KW-0418">Kinase</keyword>
<dbReference type="Proteomes" id="UP001596523">
    <property type="component" value="Unassembled WGS sequence"/>
</dbReference>
<dbReference type="PROSITE" id="PS00108">
    <property type="entry name" value="PROTEIN_KINASE_ST"/>
    <property type="match status" value="1"/>
</dbReference>
<dbReference type="InterPro" id="IPR017441">
    <property type="entry name" value="Protein_kinase_ATP_BS"/>
</dbReference>
<dbReference type="PROSITE" id="PS50011">
    <property type="entry name" value="PROTEIN_KINASE_DOM"/>
    <property type="match status" value="1"/>
</dbReference>
<dbReference type="PROSITE" id="PS00107">
    <property type="entry name" value="PROTEIN_KINASE_ATP"/>
    <property type="match status" value="1"/>
</dbReference>
<organism evidence="8 9">
    <name type="scientific">Streptomyces monticola</name>
    <dbReference type="NCBI Taxonomy" id="2666263"/>
    <lineage>
        <taxon>Bacteria</taxon>
        <taxon>Bacillati</taxon>
        <taxon>Actinomycetota</taxon>
        <taxon>Actinomycetes</taxon>
        <taxon>Kitasatosporales</taxon>
        <taxon>Streptomycetaceae</taxon>
        <taxon>Streptomyces</taxon>
    </lineage>
</organism>
<evidence type="ECO:0000256" key="4">
    <source>
        <dbReference type="ARBA" id="ARBA00022840"/>
    </source>
</evidence>
<comment type="caution">
    <text evidence="8">The sequence shown here is derived from an EMBL/GenBank/DDBJ whole genome shotgun (WGS) entry which is preliminary data.</text>
</comment>
<evidence type="ECO:0000256" key="2">
    <source>
        <dbReference type="ARBA" id="ARBA00022741"/>
    </source>
</evidence>
<dbReference type="InterPro" id="IPR011009">
    <property type="entry name" value="Kinase-like_dom_sf"/>
</dbReference>
<dbReference type="PANTHER" id="PTHR43289:SF34">
    <property type="entry name" value="SERINE_THREONINE-PROTEIN KINASE YBDM-RELATED"/>
    <property type="match status" value="1"/>
</dbReference>
<feature type="region of interest" description="Disordered" evidence="6">
    <location>
        <begin position="304"/>
        <end position="339"/>
    </location>
</feature>
<name>A0ABW2JI53_9ACTN</name>
<dbReference type="PANTHER" id="PTHR43289">
    <property type="entry name" value="MITOGEN-ACTIVATED PROTEIN KINASE KINASE KINASE 20-RELATED"/>
    <property type="match status" value="1"/>
</dbReference>
<feature type="compositionally biased region" description="Low complexity" evidence="6">
    <location>
        <begin position="304"/>
        <end position="319"/>
    </location>
</feature>